<protein>
    <submittedName>
        <fullName evidence="2">Uncharacterized protein</fullName>
    </submittedName>
</protein>
<keyword evidence="3" id="KW-1185">Reference proteome</keyword>
<evidence type="ECO:0000313" key="2">
    <source>
        <dbReference type="Ensembl" id="ENSCSAP00000010553.1"/>
    </source>
</evidence>
<sequence length="96" mass="10546">MTPCLQSFCQRAKDCKQNIPSPFLIQAWPLSESKPQGQDFGTLQPLQAAAPPQDVQQVAVHPARTRLASRPGGVRLTRSRDAGLHAPRCSCGQRKR</sequence>
<name>A0A0D9RPL4_CHLSB</name>
<reference evidence="2" key="2">
    <citation type="submission" date="2025-08" db="UniProtKB">
        <authorList>
            <consortium name="Ensembl"/>
        </authorList>
    </citation>
    <scope>IDENTIFICATION</scope>
</reference>
<organism evidence="2 3">
    <name type="scientific">Chlorocebus sabaeus</name>
    <name type="common">Green monkey</name>
    <name type="synonym">Simia sabaea</name>
    <dbReference type="NCBI Taxonomy" id="60711"/>
    <lineage>
        <taxon>Eukaryota</taxon>
        <taxon>Metazoa</taxon>
        <taxon>Chordata</taxon>
        <taxon>Craniata</taxon>
        <taxon>Vertebrata</taxon>
        <taxon>Euteleostomi</taxon>
        <taxon>Mammalia</taxon>
        <taxon>Eutheria</taxon>
        <taxon>Euarchontoglires</taxon>
        <taxon>Primates</taxon>
        <taxon>Haplorrhini</taxon>
        <taxon>Catarrhini</taxon>
        <taxon>Cercopithecidae</taxon>
        <taxon>Cercopithecinae</taxon>
        <taxon>Chlorocebus</taxon>
    </lineage>
</organism>
<dbReference type="Ensembl" id="ENSCSAT00000012521.1">
    <property type="protein sequence ID" value="ENSCSAP00000010553.1"/>
    <property type="gene ID" value="ENSCSAG00000014428.1"/>
</dbReference>
<dbReference type="Bgee" id="ENSCSAG00000014428">
    <property type="expression patterns" value="Expressed in blood and 1 other cell type or tissue"/>
</dbReference>
<dbReference type="AlphaFoldDB" id="A0A0D9RPL4"/>
<feature type="region of interest" description="Disordered" evidence="1">
    <location>
        <begin position="70"/>
        <end position="96"/>
    </location>
</feature>
<dbReference type="EMBL" id="AQIB01087030">
    <property type="status" value="NOT_ANNOTATED_CDS"/>
    <property type="molecule type" value="Genomic_DNA"/>
</dbReference>
<reference evidence="2 3" key="1">
    <citation type="submission" date="2014-03" db="EMBL/GenBank/DDBJ databases">
        <authorList>
            <person name="Warren W."/>
            <person name="Wilson R.K."/>
        </authorList>
    </citation>
    <scope>NUCLEOTIDE SEQUENCE</scope>
</reference>
<proteinExistence type="predicted"/>
<accession>A0A0D9RPL4</accession>
<evidence type="ECO:0000313" key="3">
    <source>
        <dbReference type="Proteomes" id="UP000029965"/>
    </source>
</evidence>
<evidence type="ECO:0000256" key="1">
    <source>
        <dbReference type="SAM" id="MobiDB-lite"/>
    </source>
</evidence>
<reference evidence="2" key="3">
    <citation type="submission" date="2025-09" db="UniProtKB">
        <authorList>
            <consortium name="Ensembl"/>
        </authorList>
    </citation>
    <scope>IDENTIFICATION</scope>
</reference>
<dbReference type="Proteomes" id="UP000029965">
    <property type="component" value="Chromosome 4"/>
</dbReference>